<sequence length="83" mass="9689">MTHLYCTVRLYVDVAALVCFLIYEVSFAIESRRRIRSIERHSREIFKLFLIGDGPVLLLLDLNVFFEASGSTRNCYAMCWKAH</sequence>
<protein>
    <submittedName>
        <fullName evidence="2">Uncharacterized protein</fullName>
    </submittedName>
</protein>
<proteinExistence type="predicted"/>
<evidence type="ECO:0000313" key="2">
    <source>
        <dbReference type="EMBL" id="OCT86901.1"/>
    </source>
</evidence>
<feature type="transmembrane region" description="Helical" evidence="1">
    <location>
        <begin position="6"/>
        <end position="25"/>
    </location>
</feature>
<keyword evidence="1" id="KW-1133">Transmembrane helix</keyword>
<evidence type="ECO:0000313" key="3">
    <source>
        <dbReference type="Proteomes" id="UP000694892"/>
    </source>
</evidence>
<keyword evidence="1" id="KW-0472">Membrane</keyword>
<organism evidence="2 3">
    <name type="scientific">Xenopus laevis</name>
    <name type="common">African clawed frog</name>
    <dbReference type="NCBI Taxonomy" id="8355"/>
    <lineage>
        <taxon>Eukaryota</taxon>
        <taxon>Metazoa</taxon>
        <taxon>Chordata</taxon>
        <taxon>Craniata</taxon>
        <taxon>Vertebrata</taxon>
        <taxon>Euteleostomi</taxon>
        <taxon>Amphibia</taxon>
        <taxon>Batrachia</taxon>
        <taxon>Anura</taxon>
        <taxon>Pipoidea</taxon>
        <taxon>Pipidae</taxon>
        <taxon>Xenopodinae</taxon>
        <taxon>Xenopus</taxon>
        <taxon>Xenopus</taxon>
    </lineage>
</organism>
<dbReference type="EMBL" id="CM004471">
    <property type="protein sequence ID" value="OCT86901.1"/>
    <property type="molecule type" value="Genomic_DNA"/>
</dbReference>
<name>A0A974D9Y9_XENLA</name>
<gene>
    <name evidence="2" type="ORF">XELAEV_18020591mg</name>
</gene>
<evidence type="ECO:0000256" key="1">
    <source>
        <dbReference type="SAM" id="Phobius"/>
    </source>
</evidence>
<keyword evidence="1" id="KW-0812">Transmembrane</keyword>
<dbReference type="Proteomes" id="UP000694892">
    <property type="component" value="Chromosome 3S"/>
</dbReference>
<reference evidence="3" key="1">
    <citation type="journal article" date="2016" name="Nature">
        <title>Genome evolution in the allotetraploid frog Xenopus laevis.</title>
        <authorList>
            <person name="Session A.M."/>
            <person name="Uno Y."/>
            <person name="Kwon T."/>
            <person name="Chapman J.A."/>
            <person name="Toyoda A."/>
            <person name="Takahashi S."/>
            <person name="Fukui A."/>
            <person name="Hikosaka A."/>
            <person name="Suzuki A."/>
            <person name="Kondo M."/>
            <person name="van Heeringen S.J."/>
            <person name="Quigley I."/>
            <person name="Heinz S."/>
            <person name="Ogino H."/>
            <person name="Ochi H."/>
            <person name="Hellsten U."/>
            <person name="Lyons J.B."/>
            <person name="Simakov O."/>
            <person name="Putnam N."/>
            <person name="Stites J."/>
            <person name="Kuroki Y."/>
            <person name="Tanaka T."/>
            <person name="Michiue T."/>
            <person name="Watanabe M."/>
            <person name="Bogdanovic O."/>
            <person name="Lister R."/>
            <person name="Georgiou G."/>
            <person name="Paranjpe S.S."/>
            <person name="van Kruijsbergen I."/>
            <person name="Shu S."/>
            <person name="Carlson J."/>
            <person name="Kinoshita T."/>
            <person name="Ohta Y."/>
            <person name="Mawaribuchi S."/>
            <person name="Jenkins J."/>
            <person name="Grimwood J."/>
            <person name="Schmutz J."/>
            <person name="Mitros T."/>
            <person name="Mozaffari S.V."/>
            <person name="Suzuki Y."/>
            <person name="Haramoto Y."/>
            <person name="Yamamoto T.S."/>
            <person name="Takagi C."/>
            <person name="Heald R."/>
            <person name="Miller K."/>
            <person name="Haudenschild C."/>
            <person name="Kitzman J."/>
            <person name="Nakayama T."/>
            <person name="Izutsu Y."/>
            <person name="Robert J."/>
            <person name="Fortriede J."/>
            <person name="Burns K."/>
            <person name="Lotay V."/>
            <person name="Karimi K."/>
            <person name="Yasuoka Y."/>
            <person name="Dichmann D.S."/>
            <person name="Flajnik M.F."/>
            <person name="Houston D.W."/>
            <person name="Shendure J."/>
            <person name="DuPasquier L."/>
            <person name="Vize P.D."/>
            <person name="Zorn A.M."/>
            <person name="Ito M."/>
            <person name="Marcotte E.M."/>
            <person name="Wallingford J.B."/>
            <person name="Ito Y."/>
            <person name="Asashima M."/>
            <person name="Ueno N."/>
            <person name="Matsuda Y."/>
            <person name="Veenstra G.J."/>
            <person name="Fujiyama A."/>
            <person name="Harland R.M."/>
            <person name="Taira M."/>
            <person name="Rokhsar D.S."/>
        </authorList>
    </citation>
    <scope>NUCLEOTIDE SEQUENCE [LARGE SCALE GENOMIC DNA]</scope>
    <source>
        <strain evidence="3">J</strain>
    </source>
</reference>
<accession>A0A974D9Y9</accession>
<dbReference type="AlphaFoldDB" id="A0A974D9Y9"/>